<dbReference type="EMBL" id="JEMA01000602">
    <property type="protein sequence ID" value="KYF67988.1"/>
    <property type="molecule type" value="Genomic_DNA"/>
</dbReference>
<sequence length="66" mass="7133">MEILWPIAGSGGPAMIASLPERPMDRRLADPSLLAHLFVHELDCLTPRYRRDVESDGTVSASAAAT</sequence>
<dbReference type="RefSeq" id="WP_061609463.1">
    <property type="nucleotide sequence ID" value="NZ_JEMA01000602.1"/>
</dbReference>
<accession>A0A150QK11</accession>
<organism evidence="1 2">
    <name type="scientific">Sorangium cellulosum</name>
    <name type="common">Polyangium cellulosum</name>
    <dbReference type="NCBI Taxonomy" id="56"/>
    <lineage>
        <taxon>Bacteria</taxon>
        <taxon>Pseudomonadati</taxon>
        <taxon>Myxococcota</taxon>
        <taxon>Polyangia</taxon>
        <taxon>Polyangiales</taxon>
        <taxon>Polyangiaceae</taxon>
        <taxon>Sorangium</taxon>
    </lineage>
</organism>
<dbReference type="OrthoDB" id="9800877at2"/>
<dbReference type="Proteomes" id="UP000075260">
    <property type="component" value="Unassembled WGS sequence"/>
</dbReference>
<proteinExistence type="predicted"/>
<gene>
    <name evidence="1" type="ORF">BE15_29495</name>
</gene>
<dbReference type="AlphaFoldDB" id="A0A150QK11"/>
<reference evidence="1 2" key="1">
    <citation type="submission" date="2014-02" db="EMBL/GenBank/DDBJ databases">
        <title>The small core and large imbalanced accessory genome model reveals a collaborative survival strategy of Sorangium cellulosum strains in nature.</title>
        <authorList>
            <person name="Han K."/>
            <person name="Peng R."/>
            <person name="Blom J."/>
            <person name="Li Y.-Z."/>
        </authorList>
    </citation>
    <scope>NUCLEOTIDE SEQUENCE [LARGE SCALE GENOMIC DNA]</scope>
    <source>
        <strain evidence="1 2">So0008-312</strain>
    </source>
</reference>
<name>A0A150QK11_SORCE</name>
<protein>
    <submittedName>
        <fullName evidence="1">Uncharacterized protein</fullName>
    </submittedName>
</protein>
<evidence type="ECO:0000313" key="1">
    <source>
        <dbReference type="EMBL" id="KYF67988.1"/>
    </source>
</evidence>
<comment type="caution">
    <text evidence="1">The sequence shown here is derived from an EMBL/GenBank/DDBJ whole genome shotgun (WGS) entry which is preliminary data.</text>
</comment>
<evidence type="ECO:0000313" key="2">
    <source>
        <dbReference type="Proteomes" id="UP000075260"/>
    </source>
</evidence>